<evidence type="ECO:0000256" key="1">
    <source>
        <dbReference type="SAM" id="MobiDB-lite"/>
    </source>
</evidence>
<reference evidence="2" key="1">
    <citation type="submission" date="2021-02" db="EMBL/GenBank/DDBJ databases">
        <authorList>
            <person name="Nowell W R."/>
        </authorList>
    </citation>
    <scope>NUCLEOTIDE SEQUENCE</scope>
</reference>
<gene>
    <name evidence="2" type="ORF">GPM918_LOCUS20135</name>
    <name evidence="3" type="ORF">SRO942_LOCUS20133</name>
</gene>
<sequence length="605" mass="70673">MGDNRYDNLTAAQEDNLCEDDENNFEENEGFRQQTKHRQHKRPNYNASDERSKIITSRTYTNSNSNSNINEKRNNQQGRMQMNNNNRYNNNDHDQNENEHQIQISQQALNYAAEIHLQPIKFECNPKFTEQKLAAKDGNIQGISKEIELYVYLCNIRRYPNEIDNVKMIPHPPKHLPPQRSMILKWVKNTISSDEVKDELASRFKSIYTLEDIIGTSNTRNRHIKMDLADETEYNTMLNSGKVTIFGQLLDCDEYLPAPKLLICSKCNLPGHIKKICSNSQVEICSVYELTKKFRPPWPRYHLSLARNVNKLKRKYRKTFFLKHYEEYKYLNDVYKTEKSKFEEAQRDKKLEFMKAGNNIWKVVNNTFKKSSPSFRGLRSTTGIEKDSDNIVNVLADFYENHFSLPTPDLNNTHHSKSLEEYTALSYTPNIPLDKISLDDVIKQWKKFKPKKSLNTTAAKQDQIVEVLTNQPMNSIRAVSQEVNMSKSVVHRIMRQILGYKPYKMHLTQQIYDEDKDLRVEMAEILLPILDTQDYDGVIFFSDKAAFHVSGAVHKHNCRIWSESNPYATFEVALKSPKVMVWCAMSNQQIIGPFFFDEKTVDQDN</sequence>
<dbReference type="OrthoDB" id="9971063at2759"/>
<keyword evidence="4" id="KW-1185">Reference proteome</keyword>
<accession>A0A814RAI7</accession>
<feature type="region of interest" description="Disordered" evidence="1">
    <location>
        <begin position="24"/>
        <end position="101"/>
    </location>
</feature>
<dbReference type="PANTHER" id="PTHR47326:SF1">
    <property type="entry name" value="HTH PSQ-TYPE DOMAIN-CONTAINING PROTEIN"/>
    <property type="match status" value="1"/>
</dbReference>
<evidence type="ECO:0000313" key="3">
    <source>
        <dbReference type="EMBL" id="CAF3893602.1"/>
    </source>
</evidence>
<feature type="compositionally biased region" description="Basic and acidic residues" evidence="1">
    <location>
        <begin position="90"/>
        <end position="100"/>
    </location>
</feature>
<dbReference type="EMBL" id="CAJNOQ010006284">
    <property type="protein sequence ID" value="CAF1129855.1"/>
    <property type="molecule type" value="Genomic_DNA"/>
</dbReference>
<proteinExistence type="predicted"/>
<evidence type="ECO:0008006" key="5">
    <source>
        <dbReference type="Google" id="ProtNLM"/>
    </source>
</evidence>
<comment type="caution">
    <text evidence="2">The sequence shown here is derived from an EMBL/GenBank/DDBJ whole genome shotgun (WGS) entry which is preliminary data.</text>
</comment>
<dbReference type="InterPro" id="IPR036397">
    <property type="entry name" value="RNaseH_sf"/>
</dbReference>
<protein>
    <recommendedName>
        <fullName evidence="5">CCHC-type domain-containing protein</fullName>
    </recommendedName>
</protein>
<dbReference type="Proteomes" id="UP000663829">
    <property type="component" value="Unassembled WGS sequence"/>
</dbReference>
<dbReference type="Proteomes" id="UP000681722">
    <property type="component" value="Unassembled WGS sequence"/>
</dbReference>
<feature type="compositionally biased region" description="Basic residues" evidence="1">
    <location>
        <begin position="34"/>
        <end position="43"/>
    </location>
</feature>
<evidence type="ECO:0000313" key="4">
    <source>
        <dbReference type="Proteomes" id="UP000663829"/>
    </source>
</evidence>
<dbReference type="PANTHER" id="PTHR47326">
    <property type="entry name" value="TRANSPOSABLE ELEMENT TC3 TRANSPOSASE-LIKE PROTEIN"/>
    <property type="match status" value="1"/>
</dbReference>
<dbReference type="GO" id="GO:0003676">
    <property type="term" value="F:nucleic acid binding"/>
    <property type="evidence" value="ECO:0007669"/>
    <property type="project" value="InterPro"/>
</dbReference>
<evidence type="ECO:0000313" key="2">
    <source>
        <dbReference type="EMBL" id="CAF1129855.1"/>
    </source>
</evidence>
<dbReference type="Gene3D" id="3.30.420.10">
    <property type="entry name" value="Ribonuclease H-like superfamily/Ribonuclease H"/>
    <property type="match status" value="1"/>
</dbReference>
<dbReference type="AlphaFoldDB" id="A0A814RAI7"/>
<feature type="compositionally biased region" description="Low complexity" evidence="1">
    <location>
        <begin position="54"/>
        <end position="89"/>
    </location>
</feature>
<dbReference type="EMBL" id="CAJOBC010006285">
    <property type="protein sequence ID" value="CAF3893602.1"/>
    <property type="molecule type" value="Genomic_DNA"/>
</dbReference>
<name>A0A814RAI7_9BILA</name>
<organism evidence="2 4">
    <name type="scientific">Didymodactylos carnosus</name>
    <dbReference type="NCBI Taxonomy" id="1234261"/>
    <lineage>
        <taxon>Eukaryota</taxon>
        <taxon>Metazoa</taxon>
        <taxon>Spiralia</taxon>
        <taxon>Gnathifera</taxon>
        <taxon>Rotifera</taxon>
        <taxon>Eurotatoria</taxon>
        <taxon>Bdelloidea</taxon>
        <taxon>Philodinida</taxon>
        <taxon>Philodinidae</taxon>
        <taxon>Didymodactylos</taxon>
    </lineage>
</organism>